<dbReference type="KEGG" id="ffu:CLAFUR5_00420"/>
<gene>
    <name evidence="1" type="ORF">CLAFUR5_00420</name>
</gene>
<proteinExistence type="predicted"/>
<name>A0A9Q8P3D4_PASFU</name>
<dbReference type="Proteomes" id="UP000756132">
    <property type="component" value="Chromosome 1"/>
</dbReference>
<evidence type="ECO:0000313" key="2">
    <source>
        <dbReference type="Proteomes" id="UP000756132"/>
    </source>
</evidence>
<dbReference type="AlphaFoldDB" id="A0A9Q8P3D4"/>
<accession>A0A9Q8P3D4</accession>
<organism evidence="1 2">
    <name type="scientific">Passalora fulva</name>
    <name type="common">Tomato leaf mold</name>
    <name type="synonym">Cladosporium fulvum</name>
    <dbReference type="NCBI Taxonomy" id="5499"/>
    <lineage>
        <taxon>Eukaryota</taxon>
        <taxon>Fungi</taxon>
        <taxon>Dikarya</taxon>
        <taxon>Ascomycota</taxon>
        <taxon>Pezizomycotina</taxon>
        <taxon>Dothideomycetes</taxon>
        <taxon>Dothideomycetidae</taxon>
        <taxon>Mycosphaerellales</taxon>
        <taxon>Mycosphaerellaceae</taxon>
        <taxon>Fulvia</taxon>
    </lineage>
</organism>
<dbReference type="EMBL" id="CP090163">
    <property type="protein sequence ID" value="UJO11910.1"/>
    <property type="molecule type" value="Genomic_DNA"/>
</dbReference>
<dbReference type="GeneID" id="71980298"/>
<reference evidence="1" key="2">
    <citation type="journal article" date="2022" name="Microb. Genom.">
        <title>A chromosome-scale genome assembly of the tomato pathogen Cladosporium fulvum reveals a compartmentalized genome architecture and the presence of a dispensable chromosome.</title>
        <authorList>
            <person name="Zaccaron A.Z."/>
            <person name="Chen L.H."/>
            <person name="Samaras A."/>
            <person name="Stergiopoulos I."/>
        </authorList>
    </citation>
    <scope>NUCLEOTIDE SEQUENCE</scope>
    <source>
        <strain evidence="1">Race5_Kim</strain>
    </source>
</reference>
<dbReference type="RefSeq" id="XP_047756276.1">
    <property type="nucleotide sequence ID" value="XM_047899568.1"/>
</dbReference>
<evidence type="ECO:0000313" key="1">
    <source>
        <dbReference type="EMBL" id="UJO11910.1"/>
    </source>
</evidence>
<keyword evidence="2" id="KW-1185">Reference proteome</keyword>
<protein>
    <submittedName>
        <fullName evidence="1">Uncharacterized protein</fullName>
    </submittedName>
</protein>
<sequence length="112" mass="12201">MPSRASVSSQVLPQPLILAANSTNSMSRQSSGSSKRDSAIGIAVSGFERVVQRTSLKRGLRRESDSDMAPVYRLSVHSSAGNILRRRLGPPACACRHRAASQRHYTQTGHRE</sequence>
<reference evidence="1" key="1">
    <citation type="submission" date="2021-12" db="EMBL/GenBank/DDBJ databases">
        <authorList>
            <person name="Zaccaron A."/>
            <person name="Stergiopoulos I."/>
        </authorList>
    </citation>
    <scope>NUCLEOTIDE SEQUENCE</scope>
    <source>
        <strain evidence="1">Race5_Kim</strain>
    </source>
</reference>